<evidence type="ECO:0000256" key="2">
    <source>
        <dbReference type="ARBA" id="ARBA00022448"/>
    </source>
</evidence>
<dbReference type="InterPro" id="IPR023996">
    <property type="entry name" value="TonB-dep_OMP_SusC/RagA"/>
</dbReference>
<keyword evidence="2 7" id="KW-0813">Transport</keyword>
<dbReference type="InterPro" id="IPR037066">
    <property type="entry name" value="Plug_dom_sf"/>
</dbReference>
<name>A0A1I2EK11_9BACT</name>
<comment type="similarity">
    <text evidence="7">Belongs to the TonB-dependent receptor family.</text>
</comment>
<evidence type="ECO:0000256" key="1">
    <source>
        <dbReference type="ARBA" id="ARBA00004571"/>
    </source>
</evidence>
<dbReference type="Proteomes" id="UP000198964">
    <property type="component" value="Unassembled WGS sequence"/>
</dbReference>
<comment type="subcellular location">
    <subcellularLocation>
        <location evidence="1 7">Cell outer membrane</location>
        <topology evidence="1 7">Multi-pass membrane protein</topology>
    </subcellularLocation>
</comment>
<keyword evidence="4 7" id="KW-0812">Transmembrane</keyword>
<dbReference type="NCBIfam" id="TIGR04056">
    <property type="entry name" value="OMP_RagA_SusC"/>
    <property type="match status" value="1"/>
</dbReference>
<evidence type="ECO:0000256" key="3">
    <source>
        <dbReference type="ARBA" id="ARBA00022452"/>
    </source>
</evidence>
<proteinExistence type="inferred from homology"/>
<dbReference type="InterPro" id="IPR008969">
    <property type="entry name" value="CarboxyPept-like_regulatory"/>
</dbReference>
<dbReference type="Pfam" id="PF07660">
    <property type="entry name" value="STN"/>
    <property type="match status" value="1"/>
</dbReference>
<dbReference type="NCBIfam" id="TIGR04057">
    <property type="entry name" value="SusC_RagA_signa"/>
    <property type="match status" value="1"/>
</dbReference>
<evidence type="ECO:0000313" key="10">
    <source>
        <dbReference type="EMBL" id="SFE92808.1"/>
    </source>
</evidence>
<dbReference type="Pfam" id="PF13715">
    <property type="entry name" value="CarbopepD_reg_2"/>
    <property type="match status" value="1"/>
</dbReference>
<evidence type="ECO:0000256" key="4">
    <source>
        <dbReference type="ARBA" id="ARBA00022692"/>
    </source>
</evidence>
<dbReference type="InterPro" id="IPR011662">
    <property type="entry name" value="Secretin/TonB_short_N"/>
</dbReference>
<feature type="chain" id="PRO_5011543556" evidence="8">
    <location>
        <begin position="22"/>
        <end position="1094"/>
    </location>
</feature>
<dbReference type="AlphaFoldDB" id="A0A1I2EK11"/>
<feature type="signal peptide" evidence="8">
    <location>
        <begin position="1"/>
        <end position="21"/>
    </location>
</feature>
<evidence type="ECO:0000256" key="7">
    <source>
        <dbReference type="PROSITE-ProRule" id="PRU01360"/>
    </source>
</evidence>
<dbReference type="InterPro" id="IPR023997">
    <property type="entry name" value="TonB-dep_OMP_SusC/RagA_CS"/>
</dbReference>
<dbReference type="InterPro" id="IPR012910">
    <property type="entry name" value="Plug_dom"/>
</dbReference>
<sequence length="1094" mass="122235">MRGKKHILLFILICLCAVGRAQDEKMTIRLKKTSLGAVFELIQQQSEYIFFYKDDQVDVDVKVTVDAENQSIDNILDQALVGTDLKYKIFDRQIIIIPKHEVGDEENVFMKIRLGSGKRTITGTVSDDEGSPIPGVSIIVKGKYTGTTTDDNGTYSFEIPENSHRLVFHYIGMQTKEVTLGESDEVNVTLNSEVFDVNEVIISALGIKRAEKSLTYAMQTISGEELTKSQEYNYVSLLTGKISGIEITKSAAGAGGSTKVILRGNKSLSTTSEPLFVIDGIPMANHKGRQLGMFGGKDGGDGLSQLNAEDIESISILKGANAAALYGSQGANGVVLVTTRSGHKGHSEVTFSTSCGVETILELPKLQYKYGSFGGAKESWSYTPGDYSDRFIRDFFKPGINLVNTVSASGGNDNSVVYFSLSNTNISGIIPENEYNKTNLTLKQSTSLIDGLLDFSSNVMLSNEIVNNKNVAGYYLNPLTGLYFFPRDLNYQSYAENYQVFDPLRNMYLQNWFVEDHFQSNPEWIIQNQKNEDHVRRGIVNAMLDFQFSRRLNLLVRGNYDYAVRTHEQKNKAGSNGTNVHPNGSWEYEKFSDELVYVDAILSYHTKIGKFRFDAMLGGTYQQHKYGLGTSVNTGLDGLKYPNEFFFQNIADNVMINSILQSSLIKEAVFGNFQLSYKEKIFLEFSGRNDWASSLYGTGNDSYFYPSAGIAVLMNELVDLPDFISYAKLRSSYAMVANEVPFNSVSPNNTISQIGVEINTRRPFTNLKPEMIRSIEFGGDWRFFGGRFGVDLTYYNINSRDQFIALPAPYGSGYTEYFVNAGEVVNSGLEMSLNTEIIKTKKLGWRSRLNYSHNRNQIVALHPRLTNPISLSDNEGYQLIIQEGGSFGDLYVYKFKRDDQGRIMLDKNGNIMKSGNKEYIGNSNPDWSLGWNNTLHYKNVSFSFLFSGKFGGKVISQTEAMLDGYGVSKRTADARDNGGVAINAVAYDGTAVTSMDPKKYYTYIGDRNGIKEAYTYDRTNIRLSQVNLSYQFDLPHSRLKKVAVSLTGQNLFFLYKDAPFDPEITLNTKNTDQALDNFSLPITRTIGAAVKFTF</sequence>
<reference evidence="10 11" key="1">
    <citation type="submission" date="2016-10" db="EMBL/GenBank/DDBJ databases">
        <authorList>
            <person name="de Groot N.N."/>
        </authorList>
    </citation>
    <scope>NUCLEOTIDE SEQUENCE [LARGE SCALE GENOMIC DNA]</scope>
    <source>
        <strain evidence="10 11">CGMCC 1.9156</strain>
    </source>
</reference>
<evidence type="ECO:0000256" key="8">
    <source>
        <dbReference type="SAM" id="SignalP"/>
    </source>
</evidence>
<evidence type="ECO:0000259" key="9">
    <source>
        <dbReference type="SMART" id="SM00965"/>
    </source>
</evidence>
<dbReference type="STRING" id="655355.SAMN05216283_102117"/>
<keyword evidence="8" id="KW-0732">Signal</keyword>
<dbReference type="SUPFAM" id="SSF49464">
    <property type="entry name" value="Carboxypeptidase regulatory domain-like"/>
    <property type="match status" value="1"/>
</dbReference>
<keyword evidence="6 7" id="KW-0998">Cell outer membrane</keyword>
<dbReference type="Pfam" id="PF07715">
    <property type="entry name" value="Plug"/>
    <property type="match status" value="1"/>
</dbReference>
<dbReference type="GO" id="GO:0009279">
    <property type="term" value="C:cell outer membrane"/>
    <property type="evidence" value="ECO:0007669"/>
    <property type="project" value="UniProtKB-SubCell"/>
</dbReference>
<dbReference type="PROSITE" id="PS52016">
    <property type="entry name" value="TONB_DEPENDENT_REC_3"/>
    <property type="match status" value="1"/>
</dbReference>
<dbReference type="SUPFAM" id="SSF56935">
    <property type="entry name" value="Porins"/>
    <property type="match status" value="1"/>
</dbReference>
<dbReference type="InterPro" id="IPR039426">
    <property type="entry name" value="TonB-dep_rcpt-like"/>
</dbReference>
<evidence type="ECO:0000256" key="5">
    <source>
        <dbReference type="ARBA" id="ARBA00023136"/>
    </source>
</evidence>
<feature type="domain" description="Secretin/TonB short N-terminal" evidence="9">
    <location>
        <begin position="48"/>
        <end position="99"/>
    </location>
</feature>
<protein>
    <submittedName>
        <fullName evidence="10">TonB-linked outer membrane protein, SusC/RagA family</fullName>
    </submittedName>
</protein>
<keyword evidence="3 7" id="KW-1134">Transmembrane beta strand</keyword>
<dbReference type="Gene3D" id="2.170.130.10">
    <property type="entry name" value="TonB-dependent receptor, plug domain"/>
    <property type="match status" value="1"/>
</dbReference>
<dbReference type="SMART" id="SM00965">
    <property type="entry name" value="STN"/>
    <property type="match status" value="1"/>
</dbReference>
<dbReference type="EMBL" id="FONW01000002">
    <property type="protein sequence ID" value="SFE92808.1"/>
    <property type="molecule type" value="Genomic_DNA"/>
</dbReference>
<dbReference type="InterPro" id="IPR036942">
    <property type="entry name" value="Beta-barrel_TonB_sf"/>
</dbReference>
<keyword evidence="11" id="KW-1185">Reference proteome</keyword>
<evidence type="ECO:0000256" key="6">
    <source>
        <dbReference type="ARBA" id="ARBA00023237"/>
    </source>
</evidence>
<keyword evidence="5 7" id="KW-0472">Membrane</keyword>
<organism evidence="10 11">
    <name type="scientific">Sunxiuqinia elliptica</name>
    <dbReference type="NCBI Taxonomy" id="655355"/>
    <lineage>
        <taxon>Bacteria</taxon>
        <taxon>Pseudomonadati</taxon>
        <taxon>Bacteroidota</taxon>
        <taxon>Bacteroidia</taxon>
        <taxon>Marinilabiliales</taxon>
        <taxon>Prolixibacteraceae</taxon>
        <taxon>Sunxiuqinia</taxon>
    </lineage>
</organism>
<dbReference type="Gene3D" id="2.40.170.20">
    <property type="entry name" value="TonB-dependent receptor, beta-barrel domain"/>
    <property type="match status" value="1"/>
</dbReference>
<dbReference type="Gene3D" id="2.60.40.1120">
    <property type="entry name" value="Carboxypeptidase-like, regulatory domain"/>
    <property type="match status" value="1"/>
</dbReference>
<evidence type="ECO:0000313" key="11">
    <source>
        <dbReference type="Proteomes" id="UP000198964"/>
    </source>
</evidence>
<accession>A0A1I2EK11</accession>
<gene>
    <name evidence="10" type="ORF">SAMN05216283_102117</name>
</gene>